<feature type="region of interest" description="Disordered" evidence="2">
    <location>
        <begin position="254"/>
        <end position="293"/>
    </location>
</feature>
<evidence type="ECO:0000313" key="8">
    <source>
        <dbReference type="RefSeq" id="XP_022323255.1"/>
    </source>
</evidence>
<evidence type="ECO:0000313" key="5">
    <source>
        <dbReference type="RefSeq" id="XP_022323232.1"/>
    </source>
</evidence>
<dbReference type="OrthoDB" id="10051571at2759"/>
<evidence type="ECO:0000313" key="7">
    <source>
        <dbReference type="RefSeq" id="XP_022323245.1"/>
    </source>
</evidence>
<dbReference type="RefSeq" id="XP_022323255.1">
    <property type="nucleotide sequence ID" value="XM_022467547.1"/>
</dbReference>
<dbReference type="Gene3D" id="3.10.20.90">
    <property type="entry name" value="Phosphatidylinositol 3-kinase Catalytic Subunit, Chain A, domain 1"/>
    <property type="match status" value="1"/>
</dbReference>
<evidence type="ECO:0000256" key="2">
    <source>
        <dbReference type="SAM" id="MobiDB-lite"/>
    </source>
</evidence>
<dbReference type="PANTHER" id="PTHR15286:SF6">
    <property type="entry name" value="GH01133P"/>
    <property type="match status" value="1"/>
</dbReference>
<name>A0A8B8D517_CRAVI</name>
<gene>
    <name evidence="5 6 7 8 9" type="primary">LOC111124558</name>
</gene>
<reference evidence="5 7" key="2">
    <citation type="submission" date="2025-04" db="UniProtKB">
        <authorList>
            <consortium name="RefSeq"/>
        </authorList>
    </citation>
    <scope>IDENTIFICATION</scope>
    <source>
        <tissue evidence="5 7">Whole sample</tissue>
    </source>
</reference>
<dbReference type="RefSeq" id="XP_022323265.1">
    <property type="nucleotide sequence ID" value="XM_022467557.1"/>
</dbReference>
<keyword evidence="4" id="KW-1185">Reference proteome</keyword>
<dbReference type="InterPro" id="IPR048945">
    <property type="entry name" value="RASSF8/10_RA"/>
</dbReference>
<dbReference type="KEGG" id="cvn:111124558"/>
<evidence type="ECO:0000259" key="3">
    <source>
        <dbReference type="PROSITE" id="PS50200"/>
    </source>
</evidence>
<evidence type="ECO:0000313" key="9">
    <source>
        <dbReference type="RefSeq" id="XP_022323265.1"/>
    </source>
</evidence>
<feature type="region of interest" description="Disordered" evidence="2">
    <location>
        <begin position="82"/>
        <end position="169"/>
    </location>
</feature>
<dbReference type="RefSeq" id="XP_022323245.1">
    <property type="nucleotide sequence ID" value="XM_022467537.1"/>
</dbReference>
<dbReference type="RefSeq" id="XP_022323238.1">
    <property type="nucleotide sequence ID" value="XM_022467530.1"/>
</dbReference>
<dbReference type="PANTHER" id="PTHR15286">
    <property type="entry name" value="RAS-ASSOCIATING DOMAIN CONTAINING PROTEIN"/>
    <property type="match status" value="1"/>
</dbReference>
<dbReference type="Pfam" id="PF21712">
    <property type="entry name" value="RASSF8-10_RA"/>
    <property type="match status" value="1"/>
</dbReference>
<proteinExistence type="predicted"/>
<feature type="domain" description="Ras-associating" evidence="3">
    <location>
        <begin position="1"/>
        <end position="83"/>
    </location>
</feature>
<feature type="coiled-coil region" evidence="1">
    <location>
        <begin position="389"/>
        <end position="572"/>
    </location>
</feature>
<evidence type="ECO:0000256" key="1">
    <source>
        <dbReference type="SAM" id="Coils"/>
    </source>
</evidence>
<dbReference type="SUPFAM" id="SSF54236">
    <property type="entry name" value="Ubiquitin-like"/>
    <property type="match status" value="1"/>
</dbReference>
<dbReference type="InterPro" id="IPR029071">
    <property type="entry name" value="Ubiquitin-like_domsf"/>
</dbReference>
<dbReference type="InterPro" id="IPR033593">
    <property type="entry name" value="N-RASSF"/>
</dbReference>
<dbReference type="AlphaFoldDB" id="A0A8B8D517"/>
<accession>A0A8B8D517</accession>
<evidence type="ECO:0000313" key="4">
    <source>
        <dbReference type="Proteomes" id="UP000694844"/>
    </source>
</evidence>
<feature type="region of interest" description="Disordered" evidence="2">
    <location>
        <begin position="308"/>
        <end position="340"/>
    </location>
</feature>
<sequence length="628" mass="71889">MAELKVRVDGVSRVVCGVTETTSCQDVVIALAHAIGRTGRFTLIEKWRDSERPLLPSDCPLQVLHKWGEYASEVQLLLHQSDKKEQVSQQQQQLNKIEPGLPPPAKEKDSGIRRVLTFSGAHNTESSKRPPFRSPKQRQFMGKISEDPQSGLPNEISYPPPTGQRSREDVHYRPDHQNFHPAFRDKENVLLNGGSGYQDTQRGVRPGQNGVVHRHPTPSSEHVQSQPHAVPNIRTDLRNPKRMEARVNPIQRMSPRTTHGVDQSNKNGYYPHPKHRQSEESVHGGEQVNHARLPSPHIDNVRASAFQRVVPNRQTSPYRSKESERAPEQNGEVEEYDLDSNFPSVPRERVVLEEYRMPGDGHHDNNFTTNDQKERVKLQRLVSMQQERIKMQESQLSIIDTELNSLEAKQKEESQEIERVTCKIKELEEVTKKYEVEISELDSTSWVDIIEAEKQSEKKIYLEIKTLKESINSKTAEVKKITEKIPKLQTDIKLEKAGMEQEKKEMKEEEEKTMEEIKSVKENLDLESKKVEDCNTELETVESELRELHSKLDQQKEEVHSLEKELKNVNMKDFQVSPGPKRKNKSIESGEAVLKILEGRMSPIKGLNRKMAVSPVLSVAKDPDGVWV</sequence>
<reference evidence="4" key="1">
    <citation type="submission" date="2024-06" db="UniProtKB">
        <authorList>
            <consortium name="RefSeq"/>
        </authorList>
    </citation>
    <scope>NUCLEOTIDE SEQUENCE [LARGE SCALE GENOMIC DNA]</scope>
    <source>
        <tissue evidence="6 8">Whole sample</tissue>
    </source>
</reference>
<dbReference type="RefSeq" id="XP_022323232.1">
    <property type="nucleotide sequence ID" value="XM_022467524.1"/>
</dbReference>
<feature type="compositionally biased region" description="Polar residues" evidence="2">
    <location>
        <begin position="217"/>
        <end position="227"/>
    </location>
</feature>
<protein>
    <submittedName>
        <fullName evidence="5 6">Uncharacterized protein LOC111124558</fullName>
    </submittedName>
</protein>
<evidence type="ECO:0000313" key="6">
    <source>
        <dbReference type="RefSeq" id="XP_022323238.1"/>
    </source>
</evidence>
<dbReference type="GO" id="GO:0007165">
    <property type="term" value="P:signal transduction"/>
    <property type="evidence" value="ECO:0007669"/>
    <property type="project" value="InterPro"/>
</dbReference>
<dbReference type="PROSITE" id="PS50200">
    <property type="entry name" value="RA"/>
    <property type="match status" value="1"/>
</dbReference>
<dbReference type="GeneID" id="111124558"/>
<feature type="region of interest" description="Disordered" evidence="2">
    <location>
        <begin position="200"/>
        <end position="229"/>
    </location>
</feature>
<dbReference type="InterPro" id="IPR000159">
    <property type="entry name" value="RA_dom"/>
</dbReference>
<dbReference type="SMART" id="SM00314">
    <property type="entry name" value="RA"/>
    <property type="match status" value="1"/>
</dbReference>
<feature type="compositionally biased region" description="Polar residues" evidence="2">
    <location>
        <begin position="254"/>
        <end position="267"/>
    </location>
</feature>
<dbReference type="Proteomes" id="UP000694844">
    <property type="component" value="Chromosome 1"/>
</dbReference>
<organism evidence="4 5">
    <name type="scientific">Crassostrea virginica</name>
    <name type="common">Eastern oyster</name>
    <dbReference type="NCBI Taxonomy" id="6565"/>
    <lineage>
        <taxon>Eukaryota</taxon>
        <taxon>Metazoa</taxon>
        <taxon>Spiralia</taxon>
        <taxon>Lophotrochozoa</taxon>
        <taxon>Mollusca</taxon>
        <taxon>Bivalvia</taxon>
        <taxon>Autobranchia</taxon>
        <taxon>Pteriomorphia</taxon>
        <taxon>Ostreida</taxon>
        <taxon>Ostreoidea</taxon>
        <taxon>Ostreidae</taxon>
        <taxon>Crassostrea</taxon>
    </lineage>
</organism>
<keyword evidence="1" id="KW-0175">Coiled coil</keyword>